<evidence type="ECO:0000313" key="3">
    <source>
        <dbReference type="EMBL" id="SMY24636.1"/>
    </source>
</evidence>
<dbReference type="Pfam" id="PF20411">
    <property type="entry name" value="DUF6697"/>
    <property type="match status" value="1"/>
</dbReference>
<gene>
    <name evidence="3" type="ORF">ZT1A5_G6077</name>
</gene>
<feature type="domain" description="DUF6697" evidence="2">
    <location>
        <begin position="286"/>
        <end position="523"/>
    </location>
</feature>
<evidence type="ECO:0000313" key="4">
    <source>
        <dbReference type="Proteomes" id="UP000215453"/>
    </source>
</evidence>
<evidence type="ECO:0000259" key="2">
    <source>
        <dbReference type="Pfam" id="PF20411"/>
    </source>
</evidence>
<dbReference type="Proteomes" id="UP000215453">
    <property type="component" value="Chromosome 5"/>
</dbReference>
<name>A0A1Y6LJR5_ZYMTR</name>
<feature type="compositionally biased region" description="Basic and acidic residues" evidence="1">
    <location>
        <begin position="640"/>
        <end position="654"/>
    </location>
</feature>
<dbReference type="InterPro" id="IPR046520">
    <property type="entry name" value="DUF6697"/>
</dbReference>
<proteinExistence type="predicted"/>
<feature type="region of interest" description="Disordered" evidence="1">
    <location>
        <begin position="608"/>
        <end position="687"/>
    </location>
</feature>
<organism evidence="3 4">
    <name type="scientific">Zymoseptoria tritici ST99CH_1A5</name>
    <dbReference type="NCBI Taxonomy" id="1276529"/>
    <lineage>
        <taxon>Eukaryota</taxon>
        <taxon>Fungi</taxon>
        <taxon>Dikarya</taxon>
        <taxon>Ascomycota</taxon>
        <taxon>Pezizomycotina</taxon>
        <taxon>Dothideomycetes</taxon>
        <taxon>Dothideomycetidae</taxon>
        <taxon>Mycosphaerellales</taxon>
        <taxon>Mycosphaerellaceae</taxon>
        <taxon>Zymoseptoria</taxon>
    </lineage>
</organism>
<protein>
    <recommendedName>
        <fullName evidence="2">DUF6697 domain-containing protein</fullName>
    </recommendedName>
</protein>
<accession>A0A1Y6LJR5</accession>
<reference evidence="3 4" key="1">
    <citation type="submission" date="2016-10" db="EMBL/GenBank/DDBJ databases">
        <authorList>
            <person name="Varghese N."/>
        </authorList>
    </citation>
    <scope>NUCLEOTIDE SEQUENCE [LARGE SCALE GENOMIC DNA]</scope>
</reference>
<evidence type="ECO:0000256" key="1">
    <source>
        <dbReference type="SAM" id="MobiDB-lite"/>
    </source>
</evidence>
<dbReference type="EMBL" id="LT882680">
    <property type="protein sequence ID" value="SMY24636.1"/>
    <property type="molecule type" value="Genomic_DNA"/>
</dbReference>
<feature type="compositionally biased region" description="Basic and acidic residues" evidence="1">
    <location>
        <begin position="622"/>
        <end position="632"/>
    </location>
</feature>
<feature type="region of interest" description="Disordered" evidence="1">
    <location>
        <begin position="1"/>
        <end position="34"/>
    </location>
</feature>
<sequence length="687" mass="76635">MVSPDNVSQHANGTLDQNNRFNPTVQNFQPKLSHPDNTALTKVTESDNFTSSAAYSVETPDLDYEVRKNSFEIAKLREMTKNDMRFLHDEVCDLKLQLLQAERCPPHMISNFNAGVYALDGTFAPSVGMRSFFSNKALAKSWLEDADTCDRTSLRLREQAKELLTDHELSPAKMIEAAPTTVNGGREAHELESVSCKVEFSDVDSMDERMQGMHAKSQLVILPQSRSKDVTIKPDPEGAINGASTEHNEAGPSISTSFTPTSPAWTPYAVSQMDPVSFPVPASTTTFTSELLHAHFHGQQWSPGFYFINANSLLPCKSYWLLNNIVEPFLPASPTQHGAKLTPLFNETLSNEGDAPDEENYQNVPLFIESADPNDPGFRYFGNYSQTRYSDVVGYDTLMSQVPDSVRHYWAGQLSDRDRPAWVTKKLMEHFWPKPMYEGPVANDDSSDSTVHDRRIKRALEQYAEDVAVWQKDAEMKVSMLSEQNIFDAFASADADAEPGLRLWWEYMQCVSWDEKFYDMLVELKARQKNAFVNAKGQKIVSCCPSDTFILRTPKPARKLSPPPKNAGTDLCHPNGSARWAFNKQGHRQALPEHPNGSQPATKLERIMPAAGPKNGTVVNGDRTRPPHEQHRTNSVTAHTKGEVKIEPAGEKNGHYGNGDLEAAKKFSGDVTKAGGKKSVPPHMWGR</sequence>
<dbReference type="AlphaFoldDB" id="A0A1Y6LJR5"/>